<protein>
    <submittedName>
        <fullName evidence="1">Uncharacterized protein</fullName>
    </submittedName>
</protein>
<evidence type="ECO:0000313" key="2">
    <source>
        <dbReference type="Proteomes" id="UP000580250"/>
    </source>
</evidence>
<dbReference type="Proteomes" id="UP000580250">
    <property type="component" value="Unassembled WGS sequence"/>
</dbReference>
<reference evidence="1 2" key="1">
    <citation type="submission" date="2020-08" db="EMBL/GenBank/DDBJ databases">
        <authorList>
            <person name="Koutsovoulos G."/>
            <person name="Danchin GJ E."/>
        </authorList>
    </citation>
    <scope>NUCLEOTIDE SEQUENCE [LARGE SCALE GENOMIC DNA]</scope>
</reference>
<dbReference type="EMBL" id="CAJEWN010000050">
    <property type="protein sequence ID" value="CAD2152186.1"/>
    <property type="molecule type" value="Genomic_DNA"/>
</dbReference>
<name>A0A6V7UB05_MELEN</name>
<comment type="caution">
    <text evidence="1">The sequence shown here is derived from an EMBL/GenBank/DDBJ whole genome shotgun (WGS) entry which is preliminary data.</text>
</comment>
<evidence type="ECO:0000313" key="1">
    <source>
        <dbReference type="EMBL" id="CAD2152186.1"/>
    </source>
</evidence>
<gene>
    <name evidence="1" type="ORF">MENT_LOCUS10651</name>
</gene>
<proteinExistence type="predicted"/>
<organism evidence="1 2">
    <name type="scientific">Meloidogyne enterolobii</name>
    <name type="common">Root-knot nematode worm</name>
    <name type="synonym">Meloidogyne mayaguensis</name>
    <dbReference type="NCBI Taxonomy" id="390850"/>
    <lineage>
        <taxon>Eukaryota</taxon>
        <taxon>Metazoa</taxon>
        <taxon>Ecdysozoa</taxon>
        <taxon>Nematoda</taxon>
        <taxon>Chromadorea</taxon>
        <taxon>Rhabditida</taxon>
        <taxon>Tylenchina</taxon>
        <taxon>Tylenchomorpha</taxon>
        <taxon>Tylenchoidea</taxon>
        <taxon>Meloidogynidae</taxon>
        <taxon>Meloidogyninae</taxon>
        <taxon>Meloidogyne</taxon>
    </lineage>
</organism>
<dbReference type="AlphaFoldDB" id="A0A6V7UB05"/>
<sequence length="285" mass="34206">MNLLPVESKLDILKCLNFYQLNNFQLSNRHFCEVIVKYNKELARKVFCSVELVANYVCKELECAPNELDLDLSEEDKLKYQAAIQERIPFYLDHKNESDADDKTNEIGNLLFESGEINGTSPKFLRLQLQQYPQTIEEVLVFRFWLEKLSHCFTENFKVEQGYINPDILELFFGDSPFKLHTKYFYLVHKEFSFSREYDFMYHHVVIHGYRGFYLIGRKMHGELLKEEERYFQMLDEDDEEFYKIVEYEMFAIDNPQEHKIMYLCFPIGSKKARILGIRCYDFLH</sequence>
<accession>A0A6V7UB05</accession>